<organism evidence="2 3">
    <name type="scientific">Aspergillus ochraceoroseus IBT 24754</name>
    <dbReference type="NCBI Taxonomy" id="1392256"/>
    <lineage>
        <taxon>Eukaryota</taxon>
        <taxon>Fungi</taxon>
        <taxon>Dikarya</taxon>
        <taxon>Ascomycota</taxon>
        <taxon>Pezizomycotina</taxon>
        <taxon>Eurotiomycetes</taxon>
        <taxon>Eurotiomycetidae</taxon>
        <taxon>Eurotiales</taxon>
        <taxon>Aspergillaceae</taxon>
        <taxon>Aspergillus</taxon>
        <taxon>Aspergillus subgen. Nidulantes</taxon>
    </lineage>
</organism>
<proteinExistence type="predicted"/>
<dbReference type="OrthoDB" id="2684236at2759"/>
<reference evidence="2 3" key="1">
    <citation type="journal article" date="2018" name="Proc. Natl. Acad. Sci. U.S.A.">
        <title>Linking secondary metabolites to gene clusters through genome sequencing of six diverse Aspergillus species.</title>
        <authorList>
            <person name="Kaerboelling I."/>
            <person name="Vesth T.C."/>
            <person name="Frisvad J.C."/>
            <person name="Nybo J.L."/>
            <person name="Theobald S."/>
            <person name="Kuo A."/>
            <person name="Bowyer P."/>
            <person name="Matsuda Y."/>
            <person name="Mondo S."/>
            <person name="Lyhne E.K."/>
            <person name="Kogle M.E."/>
            <person name="Clum A."/>
            <person name="Lipzen A."/>
            <person name="Salamov A."/>
            <person name="Ngan C.Y."/>
            <person name="Daum C."/>
            <person name="Chiniquy J."/>
            <person name="Barry K."/>
            <person name="LaButti K."/>
            <person name="Haridas S."/>
            <person name="Simmons B.A."/>
            <person name="Magnuson J.K."/>
            <person name="Mortensen U.H."/>
            <person name="Larsen T.O."/>
            <person name="Grigoriev I.V."/>
            <person name="Baker S.E."/>
            <person name="Andersen M.R."/>
        </authorList>
    </citation>
    <scope>NUCLEOTIDE SEQUENCE [LARGE SCALE GENOMIC DNA]</scope>
    <source>
        <strain evidence="2 3">IBT 24754</strain>
    </source>
</reference>
<evidence type="ECO:0000313" key="2">
    <source>
        <dbReference type="EMBL" id="PTU19690.1"/>
    </source>
</evidence>
<dbReference type="RefSeq" id="XP_040751082.1">
    <property type="nucleotide sequence ID" value="XM_040896036.1"/>
</dbReference>
<comment type="caution">
    <text evidence="2">The sequence shown here is derived from an EMBL/GenBank/DDBJ whole genome shotgun (WGS) entry which is preliminary data.</text>
</comment>
<dbReference type="Pfam" id="PF07173">
    <property type="entry name" value="GRDP-like"/>
    <property type="match status" value="1"/>
</dbReference>
<sequence length="494" mass="57019">MALVSPINIAALHQAGSSQTHALQMGSSKRYPDAWEKSEEPVIPGPGLFENLPQGNQGPEALPTPSECAVHLEMLEVFHALRNEVIQSQDLDRSFNIKPKNKVVYRPKREGARYVAEPLSLKDGTFERRRKAKWTYYLELAVTRFHIWIAQIDMHLGESKSSSKQLPQLFLLPPLVKLDVLVVWHAFLLNCSDFKEYCNKRKLEHIQEIAFPWSEIHDAIDSRNWRYTLPATHAQWLLTVGGIHPDLLDAIVRAELKSNVAKRLLTKFSTSFFNRNNTNTLNFNHDNAGDRMAAFAGMVSTAAADQKENRPLVENVERQCVFVDKMHAHRWIRSPAVEGTMRRAVDRYDKFLHLFHLYPYRFLVPTLDIDLVWHTHQCSADHYRQFVTTRAGRFINHEDKISRGTLDHGFTNTEDFYRLSFGEQYQVCLCWSCEAILSAVEEREEEDILDTTTPDVSDLAKSVDKKVHYYQEVEVCRRMGRRLPIWTQDAGTVM</sequence>
<feature type="compositionally biased region" description="Polar residues" evidence="1">
    <location>
        <begin position="18"/>
        <end position="27"/>
    </location>
</feature>
<accession>A0A2T5LTT2</accession>
<dbReference type="EMBL" id="MSFN02000006">
    <property type="protein sequence ID" value="PTU19690.1"/>
    <property type="molecule type" value="Genomic_DNA"/>
</dbReference>
<feature type="region of interest" description="Disordered" evidence="1">
    <location>
        <begin position="18"/>
        <end position="37"/>
    </location>
</feature>
<name>A0A2T5LTT2_9EURO</name>
<dbReference type="Proteomes" id="UP000244073">
    <property type="component" value="Unassembled WGS sequence"/>
</dbReference>
<protein>
    <submittedName>
        <fullName evidence="2">Uncharacterized protein</fullName>
    </submittedName>
</protein>
<dbReference type="PANTHER" id="PTHR34365">
    <property type="entry name" value="ENOLASE (DUF1399)"/>
    <property type="match status" value="1"/>
</dbReference>
<evidence type="ECO:0000313" key="3">
    <source>
        <dbReference type="Proteomes" id="UP000244073"/>
    </source>
</evidence>
<dbReference type="VEuPathDB" id="FungiDB:P175DRAFT_0494800"/>
<dbReference type="GeneID" id="63812918"/>
<gene>
    <name evidence="2" type="ORF">P175DRAFT_0494800</name>
</gene>
<dbReference type="InterPro" id="IPR009836">
    <property type="entry name" value="GRDP-like"/>
</dbReference>
<dbReference type="AlphaFoldDB" id="A0A2T5LTT2"/>
<evidence type="ECO:0000256" key="1">
    <source>
        <dbReference type="SAM" id="MobiDB-lite"/>
    </source>
</evidence>
<dbReference type="PANTHER" id="PTHR34365:SF7">
    <property type="entry name" value="GLYCINE-RICH DOMAIN-CONTAINING PROTEIN 1"/>
    <property type="match status" value="1"/>
</dbReference>